<protein>
    <submittedName>
        <fullName evidence="2">ATPase</fullName>
    </submittedName>
</protein>
<reference evidence="2 3" key="1">
    <citation type="submission" date="2019-03" db="EMBL/GenBank/DDBJ databases">
        <title>Alkanindiges illinoisensis: a potential pathogenic isolated from ascites of a gastric cancer patient with abdominal metastasis.</title>
        <authorList>
            <person name="Hu X."/>
            <person name="Yang B."/>
            <person name="Yan X."/>
            <person name="Lin L."/>
            <person name="Zhao H."/>
            <person name="Zhou F."/>
            <person name="Su B."/>
            <person name="Chen J."/>
            <person name="Rui Y."/>
            <person name="Wang Q."/>
            <person name="Zheng L."/>
        </authorList>
    </citation>
    <scope>NUCLEOTIDE SEQUENCE [LARGE SCALE GENOMIC DNA]</scope>
    <source>
        <strain evidence="2 3">NFYY 23406</strain>
    </source>
</reference>
<dbReference type="InterPro" id="IPR027417">
    <property type="entry name" value="P-loop_NTPase"/>
</dbReference>
<dbReference type="GO" id="GO:0006260">
    <property type="term" value="P:DNA replication"/>
    <property type="evidence" value="ECO:0007669"/>
    <property type="project" value="TreeGrafter"/>
</dbReference>
<organism evidence="2 3">
    <name type="scientific">Alkanindiges illinoisensis</name>
    <dbReference type="NCBI Taxonomy" id="197183"/>
    <lineage>
        <taxon>Bacteria</taxon>
        <taxon>Pseudomonadati</taxon>
        <taxon>Pseudomonadota</taxon>
        <taxon>Gammaproteobacteria</taxon>
        <taxon>Moraxellales</taxon>
        <taxon>Moraxellaceae</taxon>
        <taxon>Alkanindiges</taxon>
    </lineage>
</organism>
<dbReference type="Proteomes" id="UP000297834">
    <property type="component" value="Unassembled WGS sequence"/>
</dbReference>
<comment type="caution">
    <text evidence="2">The sequence shown here is derived from an EMBL/GenBank/DDBJ whole genome shotgun (WGS) entry which is preliminary data.</text>
</comment>
<dbReference type="Gene3D" id="3.40.50.300">
    <property type="entry name" value="P-loop containing nucleotide triphosphate hydrolases"/>
    <property type="match status" value="1"/>
</dbReference>
<dbReference type="EMBL" id="SNTY01000029">
    <property type="protein sequence ID" value="TEU26422.1"/>
    <property type="molecule type" value="Genomic_DNA"/>
</dbReference>
<feature type="non-terminal residue" evidence="2">
    <location>
        <position position="1"/>
    </location>
</feature>
<gene>
    <name evidence="2" type="ORF">E2B99_08450</name>
</gene>
<dbReference type="SUPFAM" id="SSF52540">
    <property type="entry name" value="P-loop containing nucleoside triphosphate hydrolases"/>
    <property type="match status" value="1"/>
</dbReference>
<sequence>KTHLATALGVSTIQQGKRVRFYNTVDLVNLLEREKRDGKAGALAKQLSQVDAVILDELGYLPFPASGGALLFDLIGHLYEKTSLIITTNLSSGEWVSVFGDAKMTTALLDRITHHCDILETGNDSWRYKQRKKTSK</sequence>
<name>A0A4Y7XCH8_9GAMM</name>
<evidence type="ECO:0000259" key="1">
    <source>
        <dbReference type="Pfam" id="PF01695"/>
    </source>
</evidence>
<evidence type="ECO:0000313" key="2">
    <source>
        <dbReference type="EMBL" id="TEU26422.1"/>
    </source>
</evidence>
<feature type="domain" description="IstB-like ATP-binding" evidence="1">
    <location>
        <begin position="1"/>
        <end position="133"/>
    </location>
</feature>
<dbReference type="GO" id="GO:0005524">
    <property type="term" value="F:ATP binding"/>
    <property type="evidence" value="ECO:0007669"/>
    <property type="project" value="InterPro"/>
</dbReference>
<proteinExistence type="predicted"/>
<accession>A0A4Y7XCH8</accession>
<keyword evidence="3" id="KW-1185">Reference proteome</keyword>
<dbReference type="PANTHER" id="PTHR30050:SF4">
    <property type="entry name" value="ATP-BINDING PROTEIN RV3427C IN INSERTION SEQUENCE-RELATED"/>
    <property type="match status" value="1"/>
</dbReference>
<dbReference type="AlphaFoldDB" id="A0A4Y7XCH8"/>
<evidence type="ECO:0000313" key="3">
    <source>
        <dbReference type="Proteomes" id="UP000297834"/>
    </source>
</evidence>
<dbReference type="Pfam" id="PF01695">
    <property type="entry name" value="IstB_IS21"/>
    <property type="match status" value="1"/>
</dbReference>
<dbReference type="RefSeq" id="WP_166739012.1">
    <property type="nucleotide sequence ID" value="NZ_SNTY01000029.1"/>
</dbReference>
<dbReference type="PANTHER" id="PTHR30050">
    <property type="entry name" value="CHROMOSOMAL REPLICATION INITIATOR PROTEIN DNAA"/>
    <property type="match status" value="1"/>
</dbReference>
<dbReference type="InterPro" id="IPR002611">
    <property type="entry name" value="IstB_ATP-bd"/>
</dbReference>